<dbReference type="EMBL" id="RAVZ01000266">
    <property type="protein sequence ID" value="RKG78307.1"/>
    <property type="molecule type" value="Genomic_DNA"/>
</dbReference>
<dbReference type="Gene3D" id="2.60.40.1120">
    <property type="entry name" value="Carboxypeptidase-like, regulatory domain"/>
    <property type="match status" value="1"/>
</dbReference>
<accession>A0A3A8I4B2</accession>
<evidence type="ECO:0000313" key="1">
    <source>
        <dbReference type="EMBL" id="RKG78307.1"/>
    </source>
</evidence>
<evidence type="ECO:0000313" key="2">
    <source>
        <dbReference type="Proteomes" id="UP000268094"/>
    </source>
</evidence>
<sequence length="727" mass="79301">MPLKVVARDVEGQPLSGVVFFARPARENSSLARYNSVFVGITNESGTGQFLRPPGWYIVWARAPGYQSFVDTDVRLGRDHPATVTMTLQPGGTVSGFVVDDFGAPVADAQLSWVPEDETAPRLTEVSDKDARFQFKGVGQGRGVLIAERTGFPWIRQAFDSLPRELKVTFTAPGRLRVRAVAPDGRPMNIYDTDLEQLDSGESSGHRVSADGVVIYEGLRPGRYRVATSYAPWPSTWWTAASEFTVVPGQAQEVVLSFEGFKEREALQGRVVGPGGHPLSSVRLFAEAGSEKAGGPRSLIEAMTDAQGRFAMEHLLKGPQRMRLSGSQEVVEVAADARDVSLSFPAFKVEESVLDGRVLAPDGRPVGRFKVLGTTFEDPEGRFTLPRVASPPVELIFEARHFAPLRRVVETLTSPRTVLPDIVLDRGRTVRGQVLGMDGRPLASGHEVSLIFTRDLNLPSAQGVLARALTDADGRFVMAHVPRDAGVVIVHAKAGTAMQPLGAEQQTVNLRVVPDARVQGSVVDAEGRPLEGYPVESWCKGRVVSELEADEEGRFTLHAPSGQDCVLKVSDGRKPWSWPRPPRRVFLPRRFEGAPGETLQVEMRARTGPASLRVRLPWGSEWYDVVLVPGDVPLPATTPEMNALVVNGIDPDFDVLERRPEWIDSGIIQSGSDAFEFSSLPLGRYTLFVTENLEGRSVQRISLDLSKPGVHDIASKLPGDGGAYFAR</sequence>
<name>A0A3A8I4B2_9BACT</name>
<organism evidence="1 2">
    <name type="scientific">Corallococcus terminator</name>
    <dbReference type="NCBI Taxonomy" id="2316733"/>
    <lineage>
        <taxon>Bacteria</taxon>
        <taxon>Pseudomonadati</taxon>
        <taxon>Myxococcota</taxon>
        <taxon>Myxococcia</taxon>
        <taxon>Myxococcales</taxon>
        <taxon>Cystobacterineae</taxon>
        <taxon>Myxococcaceae</taxon>
        <taxon>Corallococcus</taxon>
    </lineage>
</organism>
<gene>
    <name evidence="1" type="ORF">D7V88_29985</name>
</gene>
<dbReference type="AlphaFoldDB" id="A0A3A8I4B2"/>
<keyword evidence="1" id="KW-0378">Hydrolase</keyword>
<keyword evidence="2" id="KW-1185">Reference proteome</keyword>
<protein>
    <submittedName>
        <fullName evidence="1">Carboxypeptidase regulatory-like domain-containing protein</fullName>
    </submittedName>
</protein>
<dbReference type="Proteomes" id="UP000268094">
    <property type="component" value="Unassembled WGS sequence"/>
</dbReference>
<reference evidence="2" key="1">
    <citation type="submission" date="2018-09" db="EMBL/GenBank/DDBJ databases">
        <authorList>
            <person name="Livingstone P.G."/>
            <person name="Whitworth D.E."/>
        </authorList>
    </citation>
    <scope>NUCLEOTIDE SEQUENCE [LARGE SCALE GENOMIC DNA]</scope>
    <source>
        <strain evidence="2">CA054A</strain>
    </source>
</reference>
<dbReference type="SUPFAM" id="SSF49464">
    <property type="entry name" value="Carboxypeptidase regulatory domain-like"/>
    <property type="match status" value="2"/>
</dbReference>
<keyword evidence="1" id="KW-0645">Protease</keyword>
<dbReference type="InterPro" id="IPR008969">
    <property type="entry name" value="CarboxyPept-like_regulatory"/>
</dbReference>
<proteinExistence type="predicted"/>
<comment type="caution">
    <text evidence="1">The sequence shown here is derived from an EMBL/GenBank/DDBJ whole genome shotgun (WGS) entry which is preliminary data.</text>
</comment>
<dbReference type="GO" id="GO:0004180">
    <property type="term" value="F:carboxypeptidase activity"/>
    <property type="evidence" value="ECO:0007669"/>
    <property type="project" value="UniProtKB-KW"/>
</dbReference>
<keyword evidence="1" id="KW-0121">Carboxypeptidase</keyword>